<dbReference type="EMBL" id="FNUT01000016">
    <property type="protein sequence ID" value="SEG73027.1"/>
    <property type="molecule type" value="Genomic_DNA"/>
</dbReference>
<keyword evidence="7" id="KW-1185">Reference proteome</keyword>
<dbReference type="Gene3D" id="2.40.170.20">
    <property type="entry name" value="TonB-dependent receptor, beta-barrel domain"/>
    <property type="match status" value="1"/>
</dbReference>
<evidence type="ECO:0000256" key="1">
    <source>
        <dbReference type="ARBA" id="ARBA00004442"/>
    </source>
</evidence>
<dbReference type="AlphaFoldDB" id="A0A1H6CJS9"/>
<dbReference type="Proteomes" id="UP000236731">
    <property type="component" value="Unassembled WGS sequence"/>
</dbReference>
<dbReference type="OrthoDB" id="606851at2"/>
<dbReference type="PANTHER" id="PTHR40980">
    <property type="entry name" value="PLUG DOMAIN-CONTAINING PROTEIN"/>
    <property type="match status" value="1"/>
</dbReference>
<organism evidence="6 7">
    <name type="scientific">Sphingobacterium lactis</name>
    <dbReference type="NCBI Taxonomy" id="797291"/>
    <lineage>
        <taxon>Bacteria</taxon>
        <taxon>Pseudomonadati</taxon>
        <taxon>Bacteroidota</taxon>
        <taxon>Sphingobacteriia</taxon>
        <taxon>Sphingobacteriales</taxon>
        <taxon>Sphingobacteriaceae</taxon>
        <taxon>Sphingobacterium</taxon>
    </lineage>
</organism>
<dbReference type="GO" id="GO:0009279">
    <property type="term" value="C:cell outer membrane"/>
    <property type="evidence" value="ECO:0007669"/>
    <property type="project" value="UniProtKB-SubCell"/>
</dbReference>
<evidence type="ECO:0000259" key="5">
    <source>
        <dbReference type="Pfam" id="PF14905"/>
    </source>
</evidence>
<reference evidence="7" key="1">
    <citation type="submission" date="2016-10" db="EMBL/GenBank/DDBJ databases">
        <authorList>
            <person name="Varghese N."/>
            <person name="Submissions S."/>
        </authorList>
    </citation>
    <scope>NUCLEOTIDE SEQUENCE [LARGE SCALE GENOMIC DNA]</scope>
    <source>
        <strain evidence="7">DSM 22361</strain>
    </source>
</reference>
<name>A0A1H6CJS9_9SPHI</name>
<feature type="signal peptide" evidence="4">
    <location>
        <begin position="1"/>
        <end position="19"/>
    </location>
</feature>
<keyword evidence="2" id="KW-0472">Membrane</keyword>
<keyword evidence="6" id="KW-0675">Receptor</keyword>
<dbReference type="InterPro" id="IPR008969">
    <property type="entry name" value="CarboxyPept-like_regulatory"/>
</dbReference>
<feature type="chain" id="PRO_5009294942" evidence="4">
    <location>
        <begin position="20"/>
        <end position="812"/>
    </location>
</feature>
<dbReference type="SUPFAM" id="SSF49464">
    <property type="entry name" value="Carboxypeptidase regulatory domain-like"/>
    <property type="match status" value="1"/>
</dbReference>
<dbReference type="InterPro" id="IPR036942">
    <property type="entry name" value="Beta-barrel_TonB_sf"/>
</dbReference>
<dbReference type="PANTHER" id="PTHR40980:SF4">
    <property type="entry name" value="TONB-DEPENDENT RECEPTOR-LIKE BETA-BARREL DOMAIN-CONTAINING PROTEIN"/>
    <property type="match status" value="1"/>
</dbReference>
<dbReference type="Pfam" id="PF13620">
    <property type="entry name" value="CarboxypepD_reg"/>
    <property type="match status" value="1"/>
</dbReference>
<evidence type="ECO:0000313" key="6">
    <source>
        <dbReference type="EMBL" id="SEG73027.1"/>
    </source>
</evidence>
<gene>
    <name evidence="6" type="ORF">SAMN05421877_11628</name>
</gene>
<comment type="subcellular location">
    <subcellularLocation>
        <location evidence="1">Cell outer membrane</location>
    </subcellularLocation>
</comment>
<dbReference type="RefSeq" id="WP_146060678.1">
    <property type="nucleotide sequence ID" value="NZ_CP049246.1"/>
</dbReference>
<sequence length="812" mass="92573">MRKLVFTSIFLLVSLITFAQHQLAGTVKDSVTNRPVEFASIALLLEDQSIYDGMVTDSLGGFSFQNVKKGSYRLRVKFIGYKQKDINIEVVGSREIRVEDIHIAPTSNQITAIDVTGQVASQTHRNDRQAYRADQYKNAAGGTALDIVKNLPSASVDALGNISMRGNEGIIVLINGKPSLLDPATLLSQIAANDVTEVEYITTPTAQYDPDGKGGIINLKTKATKSDGFAWILNLQGGLPPIDDYDNAKKQHRYGADIAFQYRKDKLELNGSANYLRNDNAGFRDGDVWTILNDKQTFFPSKGERSFDKYNYGIRLNGNYTINSNNSLSLGVLASKKFQDRVADIHYENRTIDRNSGNLISSLNYFNPNLQNKQGEFYLFDFNYNLKLNDRHRFNVGAIYEFAQIHGSTKNANIENGKDTVQWTHNTYENPLRGLRLSATHIWDLNQAELQAGYQLRHDRQEGNFEYYAAEQGQPSAIVPEFTGKLNATNRVHAFFSQYDRKFKTSQFGIGLRYEYYERDVKLLHTGEEYPYSIHQLYPSVNFMQEFGHGWSWKIAGSRRVQRNNNFELNPIPEREHSETLEQGDPELLPEFITNVETGVVKKLNKGNVFINAYYQHAKNPIQRVNSVYADTILHRVFTNADYAERWGIEGGADGHIRPWLKGNIGANLYNYKISGQVLDYKEIRSNQDWVYSINAGLQATIAKKWSTGLQINYLSERPTVQGWDSRFVTPHFNVSRTFWNGAMTAQLQWQNIELGNWGVNEQRITTQAADFYTTTNYIYEKNILLVNLNFNLQRLNQILKLPKSEFGEKEF</sequence>
<dbReference type="Gene3D" id="2.60.40.1120">
    <property type="entry name" value="Carboxypeptidase-like, regulatory domain"/>
    <property type="match status" value="1"/>
</dbReference>
<dbReference type="SUPFAM" id="SSF56935">
    <property type="entry name" value="Porins"/>
    <property type="match status" value="1"/>
</dbReference>
<dbReference type="InterPro" id="IPR041700">
    <property type="entry name" value="OMP_b-brl_3"/>
</dbReference>
<dbReference type="Gene3D" id="2.170.130.10">
    <property type="entry name" value="TonB-dependent receptor, plug domain"/>
    <property type="match status" value="1"/>
</dbReference>
<accession>A0A1H6CJS9</accession>
<evidence type="ECO:0000256" key="4">
    <source>
        <dbReference type="SAM" id="SignalP"/>
    </source>
</evidence>
<evidence type="ECO:0000313" key="7">
    <source>
        <dbReference type="Proteomes" id="UP000236731"/>
    </source>
</evidence>
<evidence type="ECO:0000256" key="3">
    <source>
        <dbReference type="ARBA" id="ARBA00023237"/>
    </source>
</evidence>
<feature type="domain" description="Outer membrane protein beta-barrel" evidence="5">
    <location>
        <begin position="424"/>
        <end position="790"/>
    </location>
</feature>
<evidence type="ECO:0000256" key="2">
    <source>
        <dbReference type="ARBA" id="ARBA00023136"/>
    </source>
</evidence>
<proteinExistence type="predicted"/>
<keyword evidence="4" id="KW-0732">Signal</keyword>
<protein>
    <submittedName>
        <fullName evidence="6">Outer membrane receptor proteins, mostly Fe transport</fullName>
    </submittedName>
</protein>
<dbReference type="InterPro" id="IPR037066">
    <property type="entry name" value="Plug_dom_sf"/>
</dbReference>
<dbReference type="Pfam" id="PF14905">
    <property type="entry name" value="OMP_b-brl_3"/>
    <property type="match status" value="1"/>
</dbReference>
<keyword evidence="3" id="KW-0998">Cell outer membrane</keyword>